<feature type="domain" description="UDP-N-acetylglucosamine 2-epimerase" evidence="5">
    <location>
        <begin position="29"/>
        <end position="369"/>
    </location>
</feature>
<proteinExistence type="inferred from homology"/>
<dbReference type="AlphaFoldDB" id="A0A8G2C8X3"/>
<keyword evidence="1 4" id="KW-0413">Isomerase</keyword>
<reference evidence="6 7" key="1">
    <citation type="submission" date="2016-11" db="EMBL/GenBank/DDBJ databases">
        <authorList>
            <person name="Varghese N."/>
            <person name="Submissions S."/>
        </authorList>
    </citation>
    <scope>NUCLEOTIDE SEQUENCE [LARGE SCALE GENOMIC DNA]</scope>
    <source>
        <strain evidence="6 7">DSM 17919</strain>
    </source>
</reference>
<protein>
    <recommendedName>
        <fullName evidence="3">UDP-N-acetylglucosamine 2-epimerase (non-hydrolyzing)</fullName>
        <ecNumber evidence="3">5.1.3.14</ecNumber>
    </recommendedName>
</protein>
<dbReference type="Pfam" id="PF02350">
    <property type="entry name" value="Epimerase_2"/>
    <property type="match status" value="1"/>
</dbReference>
<dbReference type="RefSeq" id="WP_020000711.1">
    <property type="nucleotide sequence ID" value="NZ_CP192219.1"/>
</dbReference>
<evidence type="ECO:0000256" key="3">
    <source>
        <dbReference type="ARBA" id="ARBA00038858"/>
    </source>
</evidence>
<evidence type="ECO:0000259" key="5">
    <source>
        <dbReference type="Pfam" id="PF02350"/>
    </source>
</evidence>
<evidence type="ECO:0000256" key="1">
    <source>
        <dbReference type="ARBA" id="ARBA00023235"/>
    </source>
</evidence>
<organism evidence="6 7">
    <name type="scientific">Halodesulfovibrio aestuarii</name>
    <dbReference type="NCBI Taxonomy" id="126333"/>
    <lineage>
        <taxon>Bacteria</taxon>
        <taxon>Pseudomonadati</taxon>
        <taxon>Thermodesulfobacteriota</taxon>
        <taxon>Desulfovibrionia</taxon>
        <taxon>Desulfovibrionales</taxon>
        <taxon>Desulfovibrionaceae</taxon>
        <taxon>Halodesulfovibrio</taxon>
    </lineage>
</organism>
<comment type="similarity">
    <text evidence="2 4">Belongs to the UDP-N-acetylglucosamine 2-epimerase family.</text>
</comment>
<comment type="caution">
    <text evidence="6">The sequence shown here is derived from an EMBL/GenBank/DDBJ whole genome shotgun (WGS) entry which is preliminary data.</text>
</comment>
<dbReference type="SUPFAM" id="SSF53756">
    <property type="entry name" value="UDP-Glycosyltransferase/glycogen phosphorylase"/>
    <property type="match status" value="1"/>
</dbReference>
<sequence>MRSGDLLKIAAVVGTRPEAIKMAPVLQSLASRADMATYLISTGQHHSQLDQVFSFFEITPDVDLELMKVTHNLNELAAKTLQGMDILLEKSPPDLLLVQGDTTTAFAGALAAFHHQIPVGHIEAGLRSGDLQNPYPEEANRKLISVFATLNFAPTYVARRNLLSEGVPASSIVTTGNTVVDALNSIASKVTNVPDKVAQVLKSQNRLILVTAHRRESWGKPLENICAAINNLVRTYDDIEIIFPIHKNPRVREIVFNSITKHERVHIIEPLDYFDFISTMKHAHLILSDSGGVQEEAPAFGVPVLVMRKTTERTEALEANLSRLVGTDPVEIVTQASSILGGDPEPTKTAAQLNPFGDGLASERIVNAIDAWHHGKLPYLNEHDSFHSTKPAPPQ</sequence>
<dbReference type="Proteomes" id="UP000184001">
    <property type="component" value="Unassembled WGS sequence"/>
</dbReference>
<dbReference type="CDD" id="cd03786">
    <property type="entry name" value="GTB_UDP-GlcNAc_2-Epimerase"/>
    <property type="match status" value="1"/>
</dbReference>
<dbReference type="InterPro" id="IPR003331">
    <property type="entry name" value="UDP_GlcNAc_Epimerase_2_dom"/>
</dbReference>
<dbReference type="PANTHER" id="PTHR43174:SF2">
    <property type="entry name" value="UDP-N-ACETYLGLUCOSAMINE 2-EPIMERASE"/>
    <property type="match status" value="1"/>
</dbReference>
<name>A0A8G2C8X3_9BACT</name>
<accession>A0A8G2C8X3</accession>
<dbReference type="NCBIfam" id="TIGR00236">
    <property type="entry name" value="wecB"/>
    <property type="match status" value="1"/>
</dbReference>
<dbReference type="Gene3D" id="3.40.50.2000">
    <property type="entry name" value="Glycogen Phosphorylase B"/>
    <property type="match status" value="2"/>
</dbReference>
<dbReference type="EC" id="5.1.3.14" evidence="3"/>
<evidence type="ECO:0000313" key="6">
    <source>
        <dbReference type="EMBL" id="SHJ00228.1"/>
    </source>
</evidence>
<gene>
    <name evidence="6" type="ORF">SAMN05660830_01324</name>
</gene>
<dbReference type="InterPro" id="IPR029767">
    <property type="entry name" value="WecB-like"/>
</dbReference>
<dbReference type="PANTHER" id="PTHR43174">
    <property type="entry name" value="UDP-N-ACETYLGLUCOSAMINE 2-EPIMERASE"/>
    <property type="match status" value="1"/>
</dbReference>
<dbReference type="EMBL" id="FQZR01000003">
    <property type="protein sequence ID" value="SHJ00228.1"/>
    <property type="molecule type" value="Genomic_DNA"/>
</dbReference>
<evidence type="ECO:0000256" key="4">
    <source>
        <dbReference type="RuleBase" id="RU003513"/>
    </source>
</evidence>
<evidence type="ECO:0000313" key="7">
    <source>
        <dbReference type="Proteomes" id="UP000184001"/>
    </source>
</evidence>
<dbReference type="GO" id="GO:0008761">
    <property type="term" value="F:UDP-N-acetylglucosamine 2-epimerase activity"/>
    <property type="evidence" value="ECO:0007669"/>
    <property type="project" value="UniProtKB-EC"/>
</dbReference>
<evidence type="ECO:0000256" key="2">
    <source>
        <dbReference type="ARBA" id="ARBA00038209"/>
    </source>
</evidence>